<reference evidence="3" key="1">
    <citation type="journal article" date="2019" name="Int. J. Syst. Evol. Microbiol.">
        <title>The Global Catalogue of Microorganisms (GCM) 10K type strain sequencing project: providing services to taxonomists for standard genome sequencing and annotation.</title>
        <authorList>
            <consortium name="The Broad Institute Genomics Platform"/>
            <consortium name="The Broad Institute Genome Sequencing Center for Infectious Disease"/>
            <person name="Wu L."/>
            <person name="Ma J."/>
        </authorList>
    </citation>
    <scope>NUCLEOTIDE SEQUENCE [LARGE SCALE GENOMIC DNA]</scope>
    <source>
        <strain evidence="3">JCM 16013</strain>
    </source>
</reference>
<dbReference type="SMART" id="SM00347">
    <property type="entry name" value="HTH_MARR"/>
    <property type="match status" value="1"/>
</dbReference>
<sequence>MATPAPHTPPPAPDVPELSDATAQQLTDVVTRLRRALRTSIRTEYPWEALPMAQIELMQALSDQSPARVGDLATRQRLSASTVSGLIGQLMTAGLVVRGTHADDRRVAVVELTEAGRRQLADWQAAHQRRIGAALDRLSGEEQEAVAAALPALAKLVEHLFAGSGTGAEEGDAGAGSDGKAGA</sequence>
<organism evidence="2 3">
    <name type="scientific">Catenulispora subtropica</name>
    <dbReference type="NCBI Taxonomy" id="450798"/>
    <lineage>
        <taxon>Bacteria</taxon>
        <taxon>Bacillati</taxon>
        <taxon>Actinomycetota</taxon>
        <taxon>Actinomycetes</taxon>
        <taxon>Catenulisporales</taxon>
        <taxon>Catenulisporaceae</taxon>
        <taxon>Catenulispora</taxon>
    </lineage>
</organism>
<proteinExistence type="predicted"/>
<dbReference type="PANTHER" id="PTHR39515:SF2">
    <property type="entry name" value="HTH-TYPE TRANSCRIPTIONAL REGULATOR RV0880"/>
    <property type="match status" value="1"/>
</dbReference>
<feature type="domain" description="HTH marR-type" evidence="1">
    <location>
        <begin position="23"/>
        <end position="155"/>
    </location>
</feature>
<comment type="caution">
    <text evidence="2">The sequence shown here is derived from an EMBL/GenBank/DDBJ whole genome shotgun (WGS) entry which is preliminary data.</text>
</comment>
<dbReference type="InterPro" id="IPR036390">
    <property type="entry name" value="WH_DNA-bd_sf"/>
</dbReference>
<dbReference type="Proteomes" id="UP001499854">
    <property type="component" value="Unassembled WGS sequence"/>
</dbReference>
<dbReference type="SUPFAM" id="SSF46785">
    <property type="entry name" value="Winged helix' DNA-binding domain"/>
    <property type="match status" value="1"/>
</dbReference>
<dbReference type="InterPro" id="IPR000835">
    <property type="entry name" value="HTH_MarR-typ"/>
</dbReference>
<dbReference type="Gene3D" id="1.10.10.10">
    <property type="entry name" value="Winged helix-like DNA-binding domain superfamily/Winged helix DNA-binding domain"/>
    <property type="match status" value="1"/>
</dbReference>
<accession>A0ABP5E8F4</accession>
<protein>
    <recommendedName>
        <fullName evidence="1">HTH marR-type domain-containing protein</fullName>
    </recommendedName>
</protein>
<dbReference type="PROSITE" id="PS50995">
    <property type="entry name" value="HTH_MARR_2"/>
    <property type="match status" value="1"/>
</dbReference>
<name>A0ABP5E8F4_9ACTN</name>
<keyword evidence="3" id="KW-1185">Reference proteome</keyword>
<dbReference type="InterPro" id="IPR052526">
    <property type="entry name" value="HTH-type_Bedaq_tolerance"/>
</dbReference>
<dbReference type="InterPro" id="IPR036388">
    <property type="entry name" value="WH-like_DNA-bd_sf"/>
</dbReference>
<dbReference type="EMBL" id="BAAAQM010000050">
    <property type="protein sequence ID" value="GAA1993409.1"/>
    <property type="molecule type" value="Genomic_DNA"/>
</dbReference>
<evidence type="ECO:0000259" key="1">
    <source>
        <dbReference type="PROSITE" id="PS50995"/>
    </source>
</evidence>
<dbReference type="RefSeq" id="WP_344661162.1">
    <property type="nucleotide sequence ID" value="NZ_BAAAQM010000050.1"/>
</dbReference>
<evidence type="ECO:0000313" key="2">
    <source>
        <dbReference type="EMBL" id="GAA1993409.1"/>
    </source>
</evidence>
<gene>
    <name evidence="2" type="ORF">GCM10009838_66790</name>
</gene>
<evidence type="ECO:0000313" key="3">
    <source>
        <dbReference type="Proteomes" id="UP001499854"/>
    </source>
</evidence>
<dbReference type="Pfam" id="PF01047">
    <property type="entry name" value="MarR"/>
    <property type="match status" value="1"/>
</dbReference>
<dbReference type="PANTHER" id="PTHR39515">
    <property type="entry name" value="CONSERVED PROTEIN"/>
    <property type="match status" value="1"/>
</dbReference>